<dbReference type="PANTHER" id="PTHR38764">
    <property type="entry name" value="ACYL CARRIER PROTEIN PHOSPHODIESTERASE"/>
    <property type="match status" value="1"/>
</dbReference>
<protein>
    <submittedName>
        <fullName evidence="4">Acyl carrier protein phosphodiesterase</fullName>
    </submittedName>
</protein>
<evidence type="ECO:0000256" key="2">
    <source>
        <dbReference type="ARBA" id="ARBA00022801"/>
    </source>
</evidence>
<keyword evidence="5" id="KW-1185">Reference proteome</keyword>
<organism evidence="4 5">
    <name type="scientific">Postechiella marina</name>
    <dbReference type="NCBI Taxonomy" id="943941"/>
    <lineage>
        <taxon>Bacteria</taxon>
        <taxon>Pseudomonadati</taxon>
        <taxon>Bacteroidota</taxon>
        <taxon>Flavobacteriia</taxon>
        <taxon>Flavobacteriales</taxon>
        <taxon>Flavobacteriaceae</taxon>
        <taxon>Postechiella</taxon>
    </lineage>
</organism>
<keyword evidence="2" id="KW-0378">Hydrolase</keyword>
<reference evidence="5" key="1">
    <citation type="journal article" date="2019" name="Int. J. Syst. Evol. Microbiol.">
        <title>The Global Catalogue of Microorganisms (GCM) 10K type strain sequencing project: providing services to taxonomists for standard genome sequencing and annotation.</title>
        <authorList>
            <consortium name="The Broad Institute Genomics Platform"/>
            <consortium name="The Broad Institute Genome Sequencing Center for Infectious Disease"/>
            <person name="Wu L."/>
            <person name="Ma J."/>
        </authorList>
    </citation>
    <scope>NUCLEOTIDE SEQUENCE [LARGE SCALE GENOMIC DNA]</scope>
    <source>
        <strain evidence="5">JCM 17630</strain>
    </source>
</reference>
<comment type="caution">
    <text evidence="4">The sequence shown here is derived from an EMBL/GenBank/DDBJ whole genome shotgun (WGS) entry which is preliminary data.</text>
</comment>
<evidence type="ECO:0000313" key="4">
    <source>
        <dbReference type="EMBL" id="GAA4231234.1"/>
    </source>
</evidence>
<evidence type="ECO:0000256" key="3">
    <source>
        <dbReference type="ARBA" id="ARBA00023098"/>
    </source>
</evidence>
<keyword evidence="1" id="KW-0444">Lipid biosynthesis</keyword>
<dbReference type="PANTHER" id="PTHR38764:SF1">
    <property type="entry name" value="ACYL CARRIER PROTEIN PHOSPHODIESTERASE"/>
    <property type="match status" value="1"/>
</dbReference>
<dbReference type="InterPro" id="IPR007431">
    <property type="entry name" value="ACP_PD"/>
</dbReference>
<dbReference type="Pfam" id="PF04336">
    <property type="entry name" value="ACP_PD"/>
    <property type="match status" value="1"/>
</dbReference>
<name>A0ABP8BZW9_9FLAO</name>
<evidence type="ECO:0000256" key="1">
    <source>
        <dbReference type="ARBA" id="ARBA00022516"/>
    </source>
</evidence>
<proteinExistence type="predicted"/>
<dbReference type="Proteomes" id="UP001501496">
    <property type="component" value="Unassembled WGS sequence"/>
</dbReference>
<gene>
    <name evidence="4" type="ORF">GCM10022291_03270</name>
</gene>
<evidence type="ECO:0000313" key="5">
    <source>
        <dbReference type="Proteomes" id="UP001501496"/>
    </source>
</evidence>
<keyword evidence="3" id="KW-0443">Lipid metabolism</keyword>
<dbReference type="RefSeq" id="WP_344786287.1">
    <property type="nucleotide sequence ID" value="NZ_BAABCA010000001.1"/>
</dbReference>
<sequence>MNYLAHVYLSGNNNLITIGNFIADGIKGKDYKKYENDIQIGILLHRHIDTYTDAHKTVRKSTKRLHEKYGHYSGVIVDILYDHFLAKNWNKYSDVPLKEYINNFYDTLENNYSILPLRIQKMLPYMITDNWLLSYASIEGISRVLEGMNRRTKNRSGMDKAVYELEAFYLDFENEFTLFFDELITFSNLKLKELFKQI</sequence>
<accession>A0ABP8BZW9</accession>
<dbReference type="PIRSF" id="PIRSF011489">
    <property type="entry name" value="DUF479"/>
    <property type="match status" value="1"/>
</dbReference>
<dbReference type="EMBL" id="BAABCA010000001">
    <property type="protein sequence ID" value="GAA4231234.1"/>
    <property type="molecule type" value="Genomic_DNA"/>
</dbReference>